<evidence type="ECO:0000313" key="2">
    <source>
        <dbReference type="EMBL" id="XBH19358.1"/>
    </source>
</evidence>
<name>A0AAU7DNI6_9BACT</name>
<dbReference type="AlphaFoldDB" id="A0AAU7DNI6"/>
<keyword evidence="1" id="KW-0812">Transmembrane</keyword>
<proteinExistence type="predicted"/>
<accession>A0AAU7DNI6</accession>
<reference evidence="2" key="1">
    <citation type="submission" date="2023-03" db="EMBL/GenBank/DDBJ databases">
        <title>Edaphobacter sp.</title>
        <authorList>
            <person name="Huber K.J."/>
            <person name="Papendorf J."/>
            <person name="Pilke C."/>
            <person name="Bunk B."/>
            <person name="Sproeer C."/>
            <person name="Pester M."/>
        </authorList>
    </citation>
    <scope>NUCLEOTIDE SEQUENCE</scope>
    <source>
        <strain evidence="2">DSM 110680</strain>
    </source>
</reference>
<dbReference type="RefSeq" id="WP_348264574.1">
    <property type="nucleotide sequence ID" value="NZ_CP121196.1"/>
</dbReference>
<evidence type="ECO:0000256" key="1">
    <source>
        <dbReference type="SAM" id="Phobius"/>
    </source>
</evidence>
<dbReference type="EMBL" id="CP121196">
    <property type="protein sequence ID" value="XBH19358.1"/>
    <property type="molecule type" value="Genomic_DNA"/>
</dbReference>
<protein>
    <submittedName>
        <fullName evidence="2">Permease</fullName>
    </submittedName>
</protein>
<sequence>MRGIILSLASFIASLLLAGFPHIEKLHGSPWQLASLLIAAWGMAETARCLRGKWSLYHAGVILLLYSDLMILTLIVFLVAYPL</sequence>
<gene>
    <name evidence="2" type="ORF">P8935_08580</name>
</gene>
<keyword evidence="1" id="KW-1133">Transmembrane helix</keyword>
<feature type="transmembrane region" description="Helical" evidence="1">
    <location>
        <begin position="56"/>
        <end position="81"/>
    </location>
</feature>
<keyword evidence="1" id="KW-0472">Membrane</keyword>
<organism evidence="2">
    <name type="scientific">Telmatobacter sp. DSM 110680</name>
    <dbReference type="NCBI Taxonomy" id="3036704"/>
    <lineage>
        <taxon>Bacteria</taxon>
        <taxon>Pseudomonadati</taxon>
        <taxon>Acidobacteriota</taxon>
        <taxon>Terriglobia</taxon>
        <taxon>Terriglobales</taxon>
        <taxon>Acidobacteriaceae</taxon>
        <taxon>Telmatobacter</taxon>
    </lineage>
</organism>